<evidence type="ECO:0008006" key="5">
    <source>
        <dbReference type="Google" id="ProtNLM"/>
    </source>
</evidence>
<proteinExistence type="predicted"/>
<feature type="chain" id="PRO_5046112972" description="Fimbrial subunit protein C-terminal domain-containing protein" evidence="2">
    <location>
        <begin position="25"/>
        <end position="504"/>
    </location>
</feature>
<keyword evidence="4" id="KW-1185">Reference proteome</keyword>
<comment type="caution">
    <text evidence="3">The sequence shown here is derived from an EMBL/GenBank/DDBJ whole genome shotgun (WGS) entry which is preliminary data.</text>
</comment>
<evidence type="ECO:0000256" key="1">
    <source>
        <dbReference type="SAM" id="MobiDB-lite"/>
    </source>
</evidence>
<sequence length="504" mass="55795">MKKKFYYAAMFAAGLMTISTSCSNEDEIINEGENSEVATGEQVIVLDMQDTDVLSTKSRPLYSTENKGAENVTDVQLLVFEHSENVATPMKLVKVLKINMWDKNSVDYNYGRKYSLKLEDGDKLEKGKSYTILAVGQDESNTSATDLAPYKIVAGNQAAAWINADWSTLTSSSLTWNASSNVSEGFLLTEDGRTSTTEAEIFSGISKPVTLQFDGGFTTEVLLKRQVAGVLGYFSKIPAMVRNEEGDGSRLSQYDAVKKIRLVASTKNTRIDLTHALGNQKDDATEVGKENVVNGFDLASADAKYNEASTDNAYTVYEIDLAQWFKPANSNAVDGSYWYNITSDIYYDEAPTLGSEFKYSTTNTGSKDQTATTTWVNAFDQANDNPRVATNSVLAGRFVIPFEVADNVNVNTFELQLIGGADDSVLKSWNVKLDEMSIDQTQGDSEYVFNIYRNHLYQIGQRGNGDDPTNPGTDPDKPQPLDKDQELTIKINDQWEFIHDLEID</sequence>
<accession>A0ABT0C0G7</accession>
<organism evidence="3 4">
    <name type="scientific">Parabacteroides faecalis</name>
    <dbReference type="NCBI Taxonomy" id="2924040"/>
    <lineage>
        <taxon>Bacteria</taxon>
        <taxon>Pseudomonadati</taxon>
        <taxon>Bacteroidota</taxon>
        <taxon>Bacteroidia</taxon>
        <taxon>Bacteroidales</taxon>
        <taxon>Tannerellaceae</taxon>
        <taxon>Parabacteroides</taxon>
    </lineage>
</organism>
<protein>
    <recommendedName>
        <fullName evidence="5">Fimbrial subunit protein C-terminal domain-containing protein</fullName>
    </recommendedName>
</protein>
<reference evidence="3 4" key="1">
    <citation type="submission" date="2022-03" db="EMBL/GenBank/DDBJ databases">
        <title>Parabacteroides sp. nov. isolated from swine feces.</title>
        <authorList>
            <person name="Bak J.E."/>
        </authorList>
    </citation>
    <scope>NUCLEOTIDE SEQUENCE [LARGE SCALE GENOMIC DNA]</scope>
    <source>
        <strain evidence="3 4">AGMB00274</strain>
    </source>
</reference>
<keyword evidence="2" id="KW-0732">Signal</keyword>
<gene>
    <name evidence="3" type="ORF">MUN53_06915</name>
</gene>
<dbReference type="RefSeq" id="WP_243324232.1">
    <property type="nucleotide sequence ID" value="NZ_JAKZMM010000013.1"/>
</dbReference>
<dbReference type="EMBL" id="JAKZMM010000013">
    <property type="protein sequence ID" value="MCJ2380343.1"/>
    <property type="molecule type" value="Genomic_DNA"/>
</dbReference>
<evidence type="ECO:0000313" key="4">
    <source>
        <dbReference type="Proteomes" id="UP001165444"/>
    </source>
</evidence>
<evidence type="ECO:0000256" key="2">
    <source>
        <dbReference type="SAM" id="SignalP"/>
    </source>
</evidence>
<feature type="signal peptide" evidence="2">
    <location>
        <begin position="1"/>
        <end position="24"/>
    </location>
</feature>
<dbReference type="Proteomes" id="UP001165444">
    <property type="component" value="Unassembled WGS sequence"/>
</dbReference>
<name>A0ABT0C0G7_9BACT</name>
<dbReference type="PROSITE" id="PS51257">
    <property type="entry name" value="PROKAR_LIPOPROTEIN"/>
    <property type="match status" value="1"/>
</dbReference>
<evidence type="ECO:0000313" key="3">
    <source>
        <dbReference type="EMBL" id="MCJ2380343.1"/>
    </source>
</evidence>
<feature type="region of interest" description="Disordered" evidence="1">
    <location>
        <begin position="460"/>
        <end position="482"/>
    </location>
</feature>